<evidence type="ECO:0000259" key="1">
    <source>
        <dbReference type="Pfam" id="PF14534"/>
    </source>
</evidence>
<dbReference type="Proteomes" id="UP000575083">
    <property type="component" value="Unassembled WGS sequence"/>
</dbReference>
<dbReference type="InterPro" id="IPR032710">
    <property type="entry name" value="NTF2-like_dom_sf"/>
</dbReference>
<keyword evidence="3" id="KW-1185">Reference proteome</keyword>
<organism evidence="2 3">
    <name type="scientific">Acidovorax soli</name>
    <dbReference type="NCBI Taxonomy" id="592050"/>
    <lineage>
        <taxon>Bacteria</taxon>
        <taxon>Pseudomonadati</taxon>
        <taxon>Pseudomonadota</taxon>
        <taxon>Betaproteobacteria</taxon>
        <taxon>Burkholderiales</taxon>
        <taxon>Comamonadaceae</taxon>
        <taxon>Acidovorax</taxon>
    </lineage>
</organism>
<evidence type="ECO:0000313" key="2">
    <source>
        <dbReference type="EMBL" id="MBB6563219.1"/>
    </source>
</evidence>
<reference evidence="2 3" key="1">
    <citation type="submission" date="2020-08" db="EMBL/GenBank/DDBJ databases">
        <title>Functional genomics of gut bacteria from endangered species of beetles.</title>
        <authorList>
            <person name="Carlos-Shanley C."/>
        </authorList>
    </citation>
    <scope>NUCLEOTIDE SEQUENCE [LARGE SCALE GENOMIC DNA]</scope>
    <source>
        <strain evidence="2 3">S00198</strain>
    </source>
</reference>
<dbReference type="AlphaFoldDB" id="A0A7X0UCP8"/>
<name>A0A7X0UCP8_9BURK</name>
<protein>
    <submittedName>
        <fullName evidence="2">Ketosteroid isomerase-like protein</fullName>
    </submittedName>
</protein>
<dbReference type="GO" id="GO:0016853">
    <property type="term" value="F:isomerase activity"/>
    <property type="evidence" value="ECO:0007669"/>
    <property type="project" value="UniProtKB-KW"/>
</dbReference>
<dbReference type="SUPFAM" id="SSF54427">
    <property type="entry name" value="NTF2-like"/>
    <property type="match status" value="1"/>
</dbReference>
<feature type="domain" description="DUF4440" evidence="1">
    <location>
        <begin position="11"/>
        <end position="113"/>
    </location>
</feature>
<gene>
    <name evidence="2" type="ORF">HNP48_005938</name>
</gene>
<dbReference type="Gene3D" id="3.10.450.50">
    <property type="match status" value="1"/>
</dbReference>
<dbReference type="EMBL" id="JACHLK010000017">
    <property type="protein sequence ID" value="MBB6563219.1"/>
    <property type="molecule type" value="Genomic_DNA"/>
</dbReference>
<dbReference type="RefSeq" id="WP_221480394.1">
    <property type="nucleotide sequence ID" value="NZ_JACHLK010000017.1"/>
</dbReference>
<evidence type="ECO:0000313" key="3">
    <source>
        <dbReference type="Proteomes" id="UP000575083"/>
    </source>
</evidence>
<comment type="caution">
    <text evidence="2">The sequence shown here is derived from an EMBL/GenBank/DDBJ whole genome shotgun (WGS) entry which is preliminary data.</text>
</comment>
<sequence length="127" mass="13329">MYQVTEPAAMNTAFARAFNSRNIDRLLALYEDQALLCADASGATLAGRAQIAGALGALLALPGTMESRNLFCLVAGELALLRAAWSLVGDDGSVLASGSSAELVRRQASGEWRYVIDHAVGASMQAR</sequence>
<accession>A0A7X0UCP8</accession>
<dbReference type="InterPro" id="IPR027843">
    <property type="entry name" value="DUF4440"/>
</dbReference>
<proteinExistence type="predicted"/>
<dbReference type="Pfam" id="PF14534">
    <property type="entry name" value="DUF4440"/>
    <property type="match status" value="1"/>
</dbReference>
<keyword evidence="2" id="KW-0413">Isomerase</keyword>